<evidence type="ECO:0000256" key="4">
    <source>
        <dbReference type="ARBA" id="ARBA00022989"/>
    </source>
</evidence>
<keyword evidence="2" id="KW-0813">Transport</keyword>
<evidence type="ECO:0000256" key="6">
    <source>
        <dbReference type="ARBA" id="ARBA00023136"/>
    </source>
</evidence>
<evidence type="ECO:0000256" key="7">
    <source>
        <dbReference type="ARBA" id="ARBA00023180"/>
    </source>
</evidence>
<evidence type="ECO:0000256" key="3">
    <source>
        <dbReference type="ARBA" id="ARBA00022692"/>
    </source>
</evidence>
<dbReference type="PANTHER" id="PTHR10258">
    <property type="entry name" value="CALCIUM-ACTIVATED POTASSIUM CHANNEL SUBUNIT BETA"/>
    <property type="match status" value="1"/>
</dbReference>
<keyword evidence="4 9" id="KW-1133">Transmembrane helix</keyword>
<evidence type="ECO:0000256" key="8">
    <source>
        <dbReference type="ARBA" id="ARBA00023303"/>
    </source>
</evidence>
<feature type="transmembrane region" description="Helical" evidence="9">
    <location>
        <begin position="143"/>
        <end position="164"/>
    </location>
</feature>
<reference evidence="11" key="1">
    <citation type="journal article" date="2017" name="bioRxiv">
        <title>Comparative analysis of the genomes of Stylophora pistillata and Acropora digitifera provides evidence for extensive differences between species of corals.</title>
        <authorList>
            <person name="Voolstra C.R."/>
            <person name="Li Y."/>
            <person name="Liew Y.J."/>
            <person name="Baumgarten S."/>
            <person name="Zoccola D."/>
            <person name="Flot J.-F."/>
            <person name="Tambutte S."/>
            <person name="Allemand D."/>
            <person name="Aranda M."/>
        </authorList>
    </citation>
    <scope>NUCLEOTIDE SEQUENCE [LARGE SCALE GENOMIC DNA]</scope>
</reference>
<gene>
    <name evidence="10" type="ORF">AWC38_SpisGene7621</name>
</gene>
<keyword evidence="6 9" id="KW-0472">Membrane</keyword>
<dbReference type="GO" id="GO:0008076">
    <property type="term" value="C:voltage-gated potassium channel complex"/>
    <property type="evidence" value="ECO:0007669"/>
    <property type="project" value="TreeGrafter"/>
</dbReference>
<evidence type="ECO:0000313" key="11">
    <source>
        <dbReference type="Proteomes" id="UP000225706"/>
    </source>
</evidence>
<dbReference type="InterPro" id="IPR003930">
    <property type="entry name" value="K_chnl_Ca-activ_BK_bsu"/>
</dbReference>
<sequence length="174" mass="19808">MPARKGLSYEQTTCRVTRREIFCETNNCSECSPGRNSAGSLCLRVYVLCGDHDETVNKNLSSYREGGYLLRKDVYHLNDKCTRKLKPICSDPAPTPNGLEDFQVGEGRTGPTYQCYRNPNVPNEVVYENHSKEHYRKVVLHSVLWPTALIGLSIVILTAAMCFCPMRRDYRKIP</sequence>
<dbReference type="GO" id="GO:0015269">
    <property type="term" value="F:calcium-activated potassium channel activity"/>
    <property type="evidence" value="ECO:0007669"/>
    <property type="project" value="InterPro"/>
</dbReference>
<evidence type="ECO:0000256" key="2">
    <source>
        <dbReference type="ARBA" id="ARBA00022448"/>
    </source>
</evidence>
<comment type="caution">
    <text evidence="10">The sequence shown here is derived from an EMBL/GenBank/DDBJ whole genome shotgun (WGS) entry which is preliminary data.</text>
</comment>
<accession>A0A2B4SGN8</accession>
<keyword evidence="11" id="KW-1185">Reference proteome</keyword>
<organism evidence="10 11">
    <name type="scientific">Stylophora pistillata</name>
    <name type="common">Smooth cauliflower coral</name>
    <dbReference type="NCBI Taxonomy" id="50429"/>
    <lineage>
        <taxon>Eukaryota</taxon>
        <taxon>Metazoa</taxon>
        <taxon>Cnidaria</taxon>
        <taxon>Anthozoa</taxon>
        <taxon>Hexacorallia</taxon>
        <taxon>Scleractinia</taxon>
        <taxon>Astrocoeniina</taxon>
        <taxon>Pocilloporidae</taxon>
        <taxon>Stylophora</taxon>
    </lineage>
</organism>
<evidence type="ECO:0000256" key="9">
    <source>
        <dbReference type="SAM" id="Phobius"/>
    </source>
</evidence>
<proteinExistence type="predicted"/>
<keyword evidence="3 9" id="KW-0812">Transmembrane</keyword>
<dbReference type="Proteomes" id="UP000225706">
    <property type="component" value="Unassembled WGS sequence"/>
</dbReference>
<evidence type="ECO:0000313" key="10">
    <source>
        <dbReference type="EMBL" id="PFX27662.1"/>
    </source>
</evidence>
<protein>
    <submittedName>
        <fullName evidence="10">Uncharacterized protein</fullName>
    </submittedName>
</protein>
<evidence type="ECO:0000256" key="1">
    <source>
        <dbReference type="ARBA" id="ARBA00004141"/>
    </source>
</evidence>
<keyword evidence="7" id="KW-0325">Glycoprotein</keyword>
<dbReference type="OrthoDB" id="5960248at2759"/>
<name>A0A2B4SGN8_STYPI</name>
<evidence type="ECO:0000256" key="5">
    <source>
        <dbReference type="ARBA" id="ARBA00023065"/>
    </source>
</evidence>
<keyword evidence="8" id="KW-0407">Ion channel</keyword>
<dbReference type="GO" id="GO:0005513">
    <property type="term" value="P:detection of calcium ion"/>
    <property type="evidence" value="ECO:0007669"/>
    <property type="project" value="TreeGrafter"/>
</dbReference>
<dbReference type="PANTHER" id="PTHR10258:SF8">
    <property type="entry name" value="CALCIUM-ACTIVATED POTASSIUM CHANNEL BK ALPHA SUBUNIT DOMAIN-CONTAINING PROTEIN"/>
    <property type="match status" value="1"/>
</dbReference>
<dbReference type="GO" id="GO:0015459">
    <property type="term" value="F:potassium channel regulator activity"/>
    <property type="evidence" value="ECO:0007669"/>
    <property type="project" value="TreeGrafter"/>
</dbReference>
<comment type="subcellular location">
    <subcellularLocation>
        <location evidence="1">Membrane</location>
        <topology evidence="1">Multi-pass membrane protein</topology>
    </subcellularLocation>
</comment>
<dbReference type="AlphaFoldDB" id="A0A2B4SGN8"/>
<keyword evidence="5" id="KW-0406">Ion transport</keyword>
<dbReference type="EMBL" id="LSMT01000098">
    <property type="protein sequence ID" value="PFX27662.1"/>
    <property type="molecule type" value="Genomic_DNA"/>
</dbReference>